<reference evidence="8 9" key="1">
    <citation type="submission" date="2017-02" db="EMBL/GenBank/DDBJ databases">
        <authorList>
            <person name="Peterson S.W."/>
        </authorList>
    </citation>
    <scope>NUCLEOTIDE SEQUENCE [LARGE SCALE GENOMIC DNA]</scope>
    <source>
        <strain evidence="8 9">2B3F</strain>
    </source>
</reference>
<dbReference type="InterPro" id="IPR006127">
    <property type="entry name" value="ZnuA-like"/>
</dbReference>
<evidence type="ECO:0000313" key="9">
    <source>
        <dbReference type="Proteomes" id="UP000196230"/>
    </source>
</evidence>
<dbReference type="AlphaFoldDB" id="A0A1R4IFE9"/>
<feature type="chain" id="PRO_5039187536" evidence="7">
    <location>
        <begin position="23"/>
        <end position="329"/>
    </location>
</feature>
<evidence type="ECO:0000256" key="6">
    <source>
        <dbReference type="SAM" id="MobiDB-lite"/>
    </source>
</evidence>
<dbReference type="GO" id="GO:0007155">
    <property type="term" value="P:cell adhesion"/>
    <property type="evidence" value="ECO:0007669"/>
    <property type="project" value="InterPro"/>
</dbReference>
<feature type="signal peptide" evidence="7">
    <location>
        <begin position="1"/>
        <end position="22"/>
    </location>
</feature>
<evidence type="ECO:0000256" key="3">
    <source>
        <dbReference type="ARBA" id="ARBA00022723"/>
    </source>
</evidence>
<evidence type="ECO:0000313" key="8">
    <source>
        <dbReference type="EMBL" id="SJN18555.1"/>
    </source>
</evidence>
<keyword evidence="4 7" id="KW-0732">Signal</keyword>
<dbReference type="GO" id="GO:0046872">
    <property type="term" value="F:metal ion binding"/>
    <property type="evidence" value="ECO:0007669"/>
    <property type="project" value="UniProtKB-KW"/>
</dbReference>
<dbReference type="PANTHER" id="PTHR42953:SF1">
    <property type="entry name" value="METAL-BINDING PROTEIN HI_0362-RELATED"/>
    <property type="match status" value="1"/>
</dbReference>
<keyword evidence="2 5" id="KW-0813">Transport</keyword>
<dbReference type="PRINTS" id="PR00690">
    <property type="entry name" value="ADHESNFAMILY"/>
</dbReference>
<dbReference type="RefSeq" id="WP_087133490.1">
    <property type="nucleotide sequence ID" value="NZ_FUKP01000014.1"/>
</dbReference>
<dbReference type="PROSITE" id="PS51257">
    <property type="entry name" value="PROKAR_LIPOPROTEIN"/>
    <property type="match status" value="1"/>
</dbReference>
<evidence type="ECO:0000256" key="2">
    <source>
        <dbReference type="ARBA" id="ARBA00022448"/>
    </source>
</evidence>
<dbReference type="InterPro" id="IPR006129">
    <property type="entry name" value="AdhesinB"/>
</dbReference>
<dbReference type="PRINTS" id="PR00691">
    <property type="entry name" value="ADHESINB"/>
</dbReference>
<dbReference type="GO" id="GO:0030001">
    <property type="term" value="P:metal ion transport"/>
    <property type="evidence" value="ECO:0007669"/>
    <property type="project" value="InterPro"/>
</dbReference>
<evidence type="ECO:0000256" key="7">
    <source>
        <dbReference type="SAM" id="SignalP"/>
    </source>
</evidence>
<dbReference type="Proteomes" id="UP000196230">
    <property type="component" value="Unassembled WGS sequence"/>
</dbReference>
<feature type="region of interest" description="Disordered" evidence="6">
    <location>
        <begin position="130"/>
        <end position="156"/>
    </location>
</feature>
<evidence type="ECO:0000256" key="4">
    <source>
        <dbReference type="ARBA" id="ARBA00022729"/>
    </source>
</evidence>
<dbReference type="InterPro" id="IPR006128">
    <property type="entry name" value="Lipoprotein_PsaA-like"/>
</dbReference>
<comment type="similarity">
    <text evidence="5">Belongs to the bacterial solute-binding protein 9 family.</text>
</comment>
<name>A0A1R4IFE9_9MICC</name>
<organism evidence="8 9">
    <name type="scientific">Micrococcus lylae</name>
    <dbReference type="NCBI Taxonomy" id="1273"/>
    <lineage>
        <taxon>Bacteria</taxon>
        <taxon>Bacillati</taxon>
        <taxon>Actinomycetota</taxon>
        <taxon>Actinomycetes</taxon>
        <taxon>Micrococcales</taxon>
        <taxon>Micrococcaceae</taxon>
        <taxon>Micrococcus</taxon>
    </lineage>
</organism>
<dbReference type="GO" id="GO:0030313">
    <property type="term" value="C:cell envelope"/>
    <property type="evidence" value="ECO:0007669"/>
    <property type="project" value="UniProtKB-SubCell"/>
</dbReference>
<dbReference type="InterPro" id="IPR050492">
    <property type="entry name" value="Bact_metal-bind_prot9"/>
</dbReference>
<dbReference type="SUPFAM" id="SSF53807">
    <property type="entry name" value="Helical backbone' metal receptor"/>
    <property type="match status" value="1"/>
</dbReference>
<gene>
    <name evidence="8" type="ORF">FM125_01995</name>
</gene>
<dbReference type="Pfam" id="PF01297">
    <property type="entry name" value="ZnuA"/>
    <property type="match status" value="1"/>
</dbReference>
<accession>A0A1R4IFE9</accession>
<protein>
    <submittedName>
        <fullName evidence="8">Zinc ABC transporter, periplasmic-binding protein ZnuA</fullName>
    </submittedName>
</protein>
<keyword evidence="3" id="KW-0479">Metal-binding</keyword>
<dbReference type="EMBL" id="FUKP01000014">
    <property type="protein sequence ID" value="SJN18555.1"/>
    <property type="molecule type" value="Genomic_DNA"/>
</dbReference>
<comment type="subcellular location">
    <subcellularLocation>
        <location evidence="1">Cell envelope</location>
    </subcellularLocation>
</comment>
<evidence type="ECO:0000256" key="5">
    <source>
        <dbReference type="RuleBase" id="RU003512"/>
    </source>
</evidence>
<proteinExistence type="inferred from homology"/>
<dbReference type="PANTHER" id="PTHR42953">
    <property type="entry name" value="HIGH-AFFINITY ZINC UPTAKE SYSTEM PROTEIN ZNUA-RELATED"/>
    <property type="match status" value="1"/>
</dbReference>
<evidence type="ECO:0000256" key="1">
    <source>
        <dbReference type="ARBA" id="ARBA00004196"/>
    </source>
</evidence>
<dbReference type="Gene3D" id="3.40.50.1980">
    <property type="entry name" value="Nitrogenase molybdenum iron protein domain"/>
    <property type="match status" value="2"/>
</dbReference>
<feature type="compositionally biased region" description="Basic and acidic residues" evidence="6">
    <location>
        <begin position="139"/>
        <end position="156"/>
    </location>
</feature>
<sequence>MSVSSARPFLALTALLSASALALTACGGSDEPGPGAEDSGERETVAVATTTQLGSVLDQIAQCNGAQGLSVMGPGDDPHDFAASSQQVAEMARSGLVFTNGLGLEGGMGSALRNAEADGAEVVEVAPEVDPIPFGAGSGHDHDDHGDHDGHDHGSEDPHFWLDAARMAKAATFMGQTLKEKTGDEKYAECGAQVHDELVKTDEKVREILARIPEDKRTLMTDHDAYGYFAEAYDFVVTGVVVPGGSTDGKPSSQALAELTEILRDNGASALLTSVGTPMAEVTSLSQDSDGIPVVELYEGGIGPHGSEADTYEKAMVYNAQKLADELGE</sequence>